<accession>A0AAV0RLQ8</accession>
<dbReference type="Pfam" id="PF14392">
    <property type="entry name" value="zf-CCHC_4"/>
    <property type="match status" value="1"/>
</dbReference>
<dbReference type="EMBL" id="CAMGYJ010000011">
    <property type="protein sequence ID" value="CAI0558565.1"/>
    <property type="molecule type" value="Genomic_DNA"/>
</dbReference>
<evidence type="ECO:0000259" key="1">
    <source>
        <dbReference type="Pfam" id="PF14111"/>
    </source>
</evidence>
<dbReference type="Proteomes" id="UP001154282">
    <property type="component" value="Unassembled WGS sequence"/>
</dbReference>
<evidence type="ECO:0000259" key="2">
    <source>
        <dbReference type="Pfam" id="PF14392"/>
    </source>
</evidence>
<keyword evidence="4" id="KW-1185">Reference proteome</keyword>
<dbReference type="PANTHER" id="PTHR31286">
    <property type="entry name" value="GLYCINE-RICH CELL WALL STRUCTURAL PROTEIN 1.8-LIKE"/>
    <property type="match status" value="1"/>
</dbReference>
<dbReference type="InterPro" id="IPR025836">
    <property type="entry name" value="Zn_knuckle_CX2CX4HX4C"/>
</dbReference>
<comment type="caution">
    <text evidence="3">The sequence shown here is derived from an EMBL/GenBank/DDBJ whole genome shotgun (WGS) entry which is preliminary data.</text>
</comment>
<evidence type="ECO:0008006" key="5">
    <source>
        <dbReference type="Google" id="ProtNLM"/>
    </source>
</evidence>
<organism evidence="3 4">
    <name type="scientific">Linum tenue</name>
    <dbReference type="NCBI Taxonomy" id="586396"/>
    <lineage>
        <taxon>Eukaryota</taxon>
        <taxon>Viridiplantae</taxon>
        <taxon>Streptophyta</taxon>
        <taxon>Embryophyta</taxon>
        <taxon>Tracheophyta</taxon>
        <taxon>Spermatophyta</taxon>
        <taxon>Magnoliopsida</taxon>
        <taxon>eudicotyledons</taxon>
        <taxon>Gunneridae</taxon>
        <taxon>Pentapetalae</taxon>
        <taxon>rosids</taxon>
        <taxon>fabids</taxon>
        <taxon>Malpighiales</taxon>
        <taxon>Linaceae</taxon>
        <taxon>Linum</taxon>
    </lineage>
</organism>
<proteinExistence type="predicted"/>
<evidence type="ECO:0000313" key="4">
    <source>
        <dbReference type="Proteomes" id="UP001154282"/>
    </source>
</evidence>
<gene>
    <name evidence="3" type="ORF">LITE_LOCUS48830</name>
</gene>
<protein>
    <recommendedName>
        <fullName evidence="5">CCHC-type domain-containing protein</fullName>
    </recommendedName>
</protein>
<reference evidence="3" key="1">
    <citation type="submission" date="2022-08" db="EMBL/GenBank/DDBJ databases">
        <authorList>
            <person name="Gutierrez-Valencia J."/>
        </authorList>
    </citation>
    <scope>NUCLEOTIDE SEQUENCE</scope>
</reference>
<sequence length="445" mass="51313">MLQVGAGKVSGVTRCRNPTVDFISEHDLEVDSYQGEPEMKISAQLKERLCAPWKGTLVVRLLGRSVSYQYLCSQLRWRWRPSGTMEILDLNNSAFLVSLGNEQDYLNALTGGPWVILDHYLIVHLWSHSFHTSDKPHRAMVAWVQLPELLIHFYHWEILFALDNLLGRTIKLDYHTEHLESGKFARLAVELDMTKPLKTRIRLDGAWQQVMYENLSEICLECGRFGHSESTCSIVHQSPRKAPQAQTSKVLVTAEVQSEEPTAGYGSTACWIRGRHHSLGIEPDGKFKLRIAYAAAADWIGDEVRELEEATDQAYWKTLWKWTGPNSIKHFLWLPFHDSLGFTGWLDAHLKKEEEGILFRVAAWYIWKRRNEKVFYNLNQEDHVLVHRIKCWTNTIRQAQADDKASHTAIPKKSAHQIAWDPPPPHTHRDEYASTLTDLSYNLVR</sequence>
<feature type="domain" description="DUF4283" evidence="1">
    <location>
        <begin position="52"/>
        <end position="131"/>
    </location>
</feature>
<dbReference type="InterPro" id="IPR040256">
    <property type="entry name" value="At4g02000-like"/>
</dbReference>
<feature type="domain" description="Zinc knuckle CX2CX4HX4C" evidence="2">
    <location>
        <begin position="191"/>
        <end position="233"/>
    </location>
</feature>
<evidence type="ECO:0000313" key="3">
    <source>
        <dbReference type="EMBL" id="CAI0558565.1"/>
    </source>
</evidence>
<dbReference type="InterPro" id="IPR025558">
    <property type="entry name" value="DUF4283"/>
</dbReference>
<dbReference type="AlphaFoldDB" id="A0AAV0RLQ8"/>
<dbReference type="PANTHER" id="PTHR31286:SF99">
    <property type="entry name" value="DUF4283 DOMAIN-CONTAINING PROTEIN"/>
    <property type="match status" value="1"/>
</dbReference>
<dbReference type="Pfam" id="PF14111">
    <property type="entry name" value="DUF4283"/>
    <property type="match status" value="1"/>
</dbReference>
<name>A0AAV0RLQ8_9ROSI</name>